<evidence type="ECO:0000313" key="2">
    <source>
        <dbReference type="Proteomes" id="UP000019150"/>
    </source>
</evidence>
<dbReference type="STRING" id="1415166.NONO_c02680"/>
<dbReference type="KEGG" id="nno:NONO_c02680"/>
<dbReference type="Proteomes" id="UP000019150">
    <property type="component" value="Chromosome"/>
</dbReference>
<dbReference type="eggNOG" id="COG1317">
    <property type="taxonomic scope" value="Bacteria"/>
</dbReference>
<keyword evidence="2" id="KW-1185">Reference proteome</keyword>
<sequence length="81" mass="9066">MSSGLRDYEFRSDFARHYIAEGKAEGEALGEANSVLTVLEARGVAVSDRVREVVMGCTDHEQLGKWLRRALEVNRAEDLLD</sequence>
<dbReference type="EMBL" id="CP006850">
    <property type="protein sequence ID" value="AHH15083.1"/>
    <property type="molecule type" value="Genomic_DNA"/>
</dbReference>
<evidence type="ECO:0000313" key="1">
    <source>
        <dbReference type="EMBL" id="AHH15083.1"/>
    </source>
</evidence>
<proteinExistence type="predicted"/>
<protein>
    <submittedName>
        <fullName evidence="1">Uncharacterized protein</fullName>
    </submittedName>
</protein>
<dbReference type="PATRIC" id="fig|1415166.3.peg.263"/>
<gene>
    <name evidence="1" type="ORF">NONO_c02680</name>
</gene>
<dbReference type="RefSeq" id="WP_025346622.1">
    <property type="nucleotide sequence ID" value="NZ_CP006850.1"/>
</dbReference>
<reference evidence="1 2" key="1">
    <citation type="journal article" date="2014" name="Appl. Environ. Microbiol.">
        <title>Insights into the Microbial Degradation of Rubber and Gutta-Percha by Analysis of the Complete Genome of Nocardia nova SH22a.</title>
        <authorList>
            <person name="Luo Q."/>
            <person name="Hiessl S."/>
            <person name="Poehlein A."/>
            <person name="Daniel R."/>
            <person name="Steinbuchel A."/>
        </authorList>
    </citation>
    <scope>NUCLEOTIDE SEQUENCE [LARGE SCALE GENOMIC DNA]</scope>
    <source>
        <strain evidence="1">SH22a</strain>
    </source>
</reference>
<dbReference type="AlphaFoldDB" id="W5T7Y3"/>
<name>W5T7Y3_9NOCA</name>
<accession>W5T7Y3</accession>
<organism evidence="1 2">
    <name type="scientific">Nocardia nova SH22a</name>
    <dbReference type="NCBI Taxonomy" id="1415166"/>
    <lineage>
        <taxon>Bacteria</taxon>
        <taxon>Bacillati</taxon>
        <taxon>Actinomycetota</taxon>
        <taxon>Actinomycetes</taxon>
        <taxon>Mycobacteriales</taxon>
        <taxon>Nocardiaceae</taxon>
        <taxon>Nocardia</taxon>
    </lineage>
</organism>
<dbReference type="HOGENOM" id="CLU_071039_5_0_11"/>